<proteinExistence type="predicted"/>
<dbReference type="Proteomes" id="UP000315385">
    <property type="component" value="Unassembled WGS sequence"/>
</dbReference>
<sequence>MTDRIKIARVTSVLNEIEYPVDRETAAAAFDDTTLILADGEADLGELIGETGPDTFDSAADLTTELHNVVPIEAVGEPGQSDGDA</sequence>
<evidence type="ECO:0008006" key="3">
    <source>
        <dbReference type="Google" id="ProtNLM"/>
    </source>
</evidence>
<keyword evidence="2" id="KW-1185">Reference proteome</keyword>
<name>A0A544QPW0_9EURY</name>
<gene>
    <name evidence="1" type="ORF">EWF95_00470</name>
</gene>
<protein>
    <recommendedName>
        <fullName evidence="3">DUF2795 domain-containing protein</fullName>
    </recommendedName>
</protein>
<evidence type="ECO:0000313" key="1">
    <source>
        <dbReference type="EMBL" id="TQQ81456.1"/>
    </source>
</evidence>
<dbReference type="OrthoDB" id="227978at2157"/>
<dbReference type="InterPro" id="IPR043899">
    <property type="entry name" value="DUF5789"/>
</dbReference>
<evidence type="ECO:0000313" key="2">
    <source>
        <dbReference type="Proteomes" id="UP000315385"/>
    </source>
</evidence>
<dbReference type="AlphaFoldDB" id="A0A544QPW0"/>
<dbReference type="RefSeq" id="WP_142442029.1">
    <property type="nucleotide sequence ID" value="NZ_SESI01000001.1"/>
</dbReference>
<dbReference type="Pfam" id="PF19102">
    <property type="entry name" value="DUF5789"/>
    <property type="match status" value="1"/>
</dbReference>
<dbReference type="EMBL" id="SESI01000001">
    <property type="protein sequence ID" value="TQQ81456.1"/>
    <property type="molecule type" value="Genomic_DNA"/>
</dbReference>
<reference evidence="1 2" key="1">
    <citation type="submission" date="2019-02" db="EMBL/GenBank/DDBJ databases">
        <title>Halonotius sp. a new haloqrchaeon isolated from saline water.</title>
        <authorList>
            <person name="Duran-Viseras A."/>
            <person name="Sanchez-Porro C."/>
            <person name="Ventosa A."/>
        </authorList>
    </citation>
    <scope>NUCLEOTIDE SEQUENCE [LARGE SCALE GENOMIC DNA]</scope>
    <source>
        <strain evidence="1 2">F9-27</strain>
    </source>
</reference>
<accession>A0A544QPW0</accession>
<organism evidence="1 2">
    <name type="scientific">Halonotius roseus</name>
    <dbReference type="NCBI Taxonomy" id="2511997"/>
    <lineage>
        <taxon>Archaea</taxon>
        <taxon>Methanobacteriati</taxon>
        <taxon>Methanobacteriota</taxon>
        <taxon>Stenosarchaea group</taxon>
        <taxon>Halobacteria</taxon>
        <taxon>Halobacteriales</taxon>
        <taxon>Haloferacaceae</taxon>
        <taxon>Halonotius</taxon>
    </lineage>
</organism>
<comment type="caution">
    <text evidence="1">The sequence shown here is derived from an EMBL/GenBank/DDBJ whole genome shotgun (WGS) entry which is preliminary data.</text>
</comment>